<dbReference type="CDD" id="cd07034">
    <property type="entry name" value="TPP_PYR_PFOR_IOR-alpha_like"/>
    <property type="match status" value="1"/>
</dbReference>
<dbReference type="STRING" id="1121306.SAMN02745196_01853"/>
<dbReference type="InterPro" id="IPR009014">
    <property type="entry name" value="Transketo_C/PFOR_II"/>
</dbReference>
<protein>
    <submittedName>
        <fullName evidence="4">2-oxoglutarate ferredoxin oxidoreductase subunit alpha</fullName>
    </submittedName>
</protein>
<dbReference type="PANTHER" id="PTHR43088:SF1">
    <property type="entry name" value="SUBUNIT OF PYRUVATE:FLAVODOXIN OXIDOREDUCTASE"/>
    <property type="match status" value="1"/>
</dbReference>
<dbReference type="Pfam" id="PF17147">
    <property type="entry name" value="PFOR_II"/>
    <property type="match status" value="1"/>
</dbReference>
<keyword evidence="1" id="KW-0560">Oxidoreductase</keyword>
<dbReference type="InterPro" id="IPR002880">
    <property type="entry name" value="Pyrv_Fd/Flavodoxin_OxRdtase_N"/>
</dbReference>
<evidence type="ECO:0000313" key="5">
    <source>
        <dbReference type="Proteomes" id="UP000184526"/>
    </source>
</evidence>
<evidence type="ECO:0000259" key="2">
    <source>
        <dbReference type="Pfam" id="PF01855"/>
    </source>
</evidence>
<accession>A0A1M5WTD3</accession>
<dbReference type="InterPro" id="IPR029061">
    <property type="entry name" value="THDP-binding"/>
</dbReference>
<dbReference type="SUPFAM" id="SSF52922">
    <property type="entry name" value="TK C-terminal domain-like"/>
    <property type="match status" value="1"/>
</dbReference>
<dbReference type="SUPFAM" id="SSF52518">
    <property type="entry name" value="Thiamin diphosphate-binding fold (THDP-binding)"/>
    <property type="match status" value="1"/>
</dbReference>
<evidence type="ECO:0000259" key="3">
    <source>
        <dbReference type="Pfam" id="PF17147"/>
    </source>
</evidence>
<feature type="domain" description="Pyruvate:ferredoxin oxidoreductase core" evidence="3">
    <location>
        <begin position="250"/>
        <end position="344"/>
    </location>
</feature>
<dbReference type="Gene3D" id="3.40.50.920">
    <property type="match status" value="1"/>
</dbReference>
<dbReference type="InterPro" id="IPR033412">
    <property type="entry name" value="PFOR_II"/>
</dbReference>
<evidence type="ECO:0000313" key="4">
    <source>
        <dbReference type="EMBL" id="SHH90720.1"/>
    </source>
</evidence>
<dbReference type="GO" id="GO:0016491">
    <property type="term" value="F:oxidoreductase activity"/>
    <property type="evidence" value="ECO:0007669"/>
    <property type="project" value="UniProtKB-KW"/>
</dbReference>
<dbReference type="EMBL" id="FQXP01000006">
    <property type="protein sequence ID" value="SHH90720.1"/>
    <property type="molecule type" value="Genomic_DNA"/>
</dbReference>
<dbReference type="AlphaFoldDB" id="A0A1M5WTD3"/>
<sequence length="356" mass="38805">MAEKVLMKGNEAIAEAAIRANCEAFFGYPITPQTEVAAYMAKKMPKIGKVFLQAESEVAAINMVYGAAGTGVRCMTSSSSPGISLKAEGISYIAGAELPCVIINIVRGGPGLGGIQPAQSDYFQATKGGAHGDFNMPVYAPASIQEMVDLIQEAFDVADIYRTPCMVMGDGMLGQMMEPVEFKERVARELPEKCWASNGLNGRKTHNVINSLFLKPEECEKHNYKLQAKYDEIKKNETKYELFNCDGECDLIMVAYGTTSRICKNVVNMAAKEGIKLGLIRPITIWPFPLEAFNSTIASSKNGYLAVEMSCGQMVEDVRLSVEGRTPVHFYGRTGGMVPHPDEILNKVREIVGGTK</sequence>
<evidence type="ECO:0000256" key="1">
    <source>
        <dbReference type="ARBA" id="ARBA00023002"/>
    </source>
</evidence>
<gene>
    <name evidence="4" type="ORF">SAMN02745196_01853</name>
</gene>
<proteinExistence type="predicted"/>
<feature type="domain" description="Pyruvate flavodoxin/ferredoxin oxidoreductase pyrimidine binding" evidence="2">
    <location>
        <begin position="15"/>
        <end position="240"/>
    </location>
</feature>
<dbReference type="OrthoDB" id="9794954at2"/>
<reference evidence="4 5" key="1">
    <citation type="submission" date="2016-11" db="EMBL/GenBank/DDBJ databases">
        <authorList>
            <person name="Jaros S."/>
            <person name="Januszkiewicz K."/>
            <person name="Wedrychowicz H."/>
        </authorList>
    </citation>
    <scope>NUCLEOTIDE SEQUENCE [LARGE SCALE GENOMIC DNA]</scope>
    <source>
        <strain evidence="4 5">DSM 3089</strain>
    </source>
</reference>
<dbReference type="RefSeq" id="WP_072831738.1">
    <property type="nucleotide sequence ID" value="NZ_FQXP01000006.1"/>
</dbReference>
<dbReference type="Gene3D" id="3.40.50.970">
    <property type="match status" value="1"/>
</dbReference>
<dbReference type="Proteomes" id="UP000184526">
    <property type="component" value="Unassembled WGS sequence"/>
</dbReference>
<dbReference type="Pfam" id="PF01855">
    <property type="entry name" value="POR_N"/>
    <property type="match status" value="1"/>
</dbReference>
<organism evidence="4 5">
    <name type="scientific">Clostridium collagenovorans DSM 3089</name>
    <dbReference type="NCBI Taxonomy" id="1121306"/>
    <lineage>
        <taxon>Bacteria</taxon>
        <taxon>Bacillati</taxon>
        <taxon>Bacillota</taxon>
        <taxon>Clostridia</taxon>
        <taxon>Eubacteriales</taxon>
        <taxon>Clostridiaceae</taxon>
        <taxon>Clostridium</taxon>
    </lineage>
</organism>
<dbReference type="PANTHER" id="PTHR43088">
    <property type="entry name" value="SUBUNIT OF PYRUVATE:FLAVODOXIN OXIDOREDUCTASE-RELATED"/>
    <property type="match status" value="1"/>
</dbReference>
<keyword evidence="5" id="KW-1185">Reference proteome</keyword>
<name>A0A1M5WTD3_9CLOT</name>
<dbReference type="InterPro" id="IPR052368">
    <property type="entry name" value="2-oxoacid_oxidoreductase"/>
</dbReference>
<dbReference type="NCBIfam" id="NF005507">
    <property type="entry name" value="PRK07119.1"/>
    <property type="match status" value="1"/>
</dbReference>